<protein>
    <submittedName>
        <fullName evidence="2">Uncharacterized protein</fullName>
    </submittedName>
</protein>
<accession>A0A8J5FD22</accession>
<keyword evidence="3" id="KW-1185">Reference proteome</keyword>
<evidence type="ECO:0000313" key="2">
    <source>
        <dbReference type="EMBL" id="KAG6483983.1"/>
    </source>
</evidence>
<feature type="region of interest" description="Disordered" evidence="1">
    <location>
        <begin position="22"/>
        <end position="42"/>
    </location>
</feature>
<gene>
    <name evidence="2" type="ORF">ZIOFF_060776</name>
</gene>
<dbReference type="AlphaFoldDB" id="A0A8J5FD22"/>
<proteinExistence type="predicted"/>
<evidence type="ECO:0000256" key="1">
    <source>
        <dbReference type="SAM" id="MobiDB-lite"/>
    </source>
</evidence>
<name>A0A8J5FD22_ZINOF</name>
<evidence type="ECO:0000313" key="3">
    <source>
        <dbReference type="Proteomes" id="UP000734854"/>
    </source>
</evidence>
<sequence>MKVAYPTVIDASSCIFASKDNTTRSLTSPRWSAASKNPPSVTYRRGGTTTLILAASLTAAQRDPSSIRDGP</sequence>
<dbReference type="Proteomes" id="UP000734854">
    <property type="component" value="Unassembled WGS sequence"/>
</dbReference>
<organism evidence="2 3">
    <name type="scientific">Zingiber officinale</name>
    <name type="common">Ginger</name>
    <name type="synonym">Amomum zingiber</name>
    <dbReference type="NCBI Taxonomy" id="94328"/>
    <lineage>
        <taxon>Eukaryota</taxon>
        <taxon>Viridiplantae</taxon>
        <taxon>Streptophyta</taxon>
        <taxon>Embryophyta</taxon>
        <taxon>Tracheophyta</taxon>
        <taxon>Spermatophyta</taxon>
        <taxon>Magnoliopsida</taxon>
        <taxon>Liliopsida</taxon>
        <taxon>Zingiberales</taxon>
        <taxon>Zingiberaceae</taxon>
        <taxon>Zingiber</taxon>
    </lineage>
</organism>
<dbReference type="EMBL" id="JACMSC010000016">
    <property type="protein sequence ID" value="KAG6483983.1"/>
    <property type="molecule type" value="Genomic_DNA"/>
</dbReference>
<reference evidence="2 3" key="1">
    <citation type="submission" date="2020-08" db="EMBL/GenBank/DDBJ databases">
        <title>Plant Genome Project.</title>
        <authorList>
            <person name="Zhang R.-G."/>
        </authorList>
    </citation>
    <scope>NUCLEOTIDE SEQUENCE [LARGE SCALE GENOMIC DNA]</scope>
    <source>
        <tissue evidence="2">Rhizome</tissue>
    </source>
</reference>
<comment type="caution">
    <text evidence="2">The sequence shown here is derived from an EMBL/GenBank/DDBJ whole genome shotgun (WGS) entry which is preliminary data.</text>
</comment>
<feature type="compositionally biased region" description="Polar residues" evidence="1">
    <location>
        <begin position="22"/>
        <end position="40"/>
    </location>
</feature>